<dbReference type="InterPro" id="IPR017850">
    <property type="entry name" value="Alkaline_phosphatase_core_sf"/>
</dbReference>
<protein>
    <submittedName>
        <fullName evidence="2">Membrane-associated phospholipase C 1 plcA</fullName>
        <ecNumber evidence="2">3.1.4.3</ecNumber>
    </submittedName>
</protein>
<organism evidence="2 6">
    <name type="scientific">Mycobacterium tuberculosis</name>
    <dbReference type="NCBI Taxonomy" id="1773"/>
    <lineage>
        <taxon>Bacteria</taxon>
        <taxon>Bacillati</taxon>
        <taxon>Actinomycetota</taxon>
        <taxon>Actinomycetes</taxon>
        <taxon>Mycobacteriales</taxon>
        <taxon>Mycobacteriaceae</taxon>
        <taxon>Mycobacterium</taxon>
        <taxon>Mycobacterium tuberculosis complex</taxon>
    </lineage>
</organism>
<evidence type="ECO:0000313" key="2">
    <source>
        <dbReference type="EMBL" id="CKU06977.1"/>
    </source>
</evidence>
<name>A0A0T9BR54_MYCTX</name>
<evidence type="ECO:0000313" key="3">
    <source>
        <dbReference type="EMBL" id="COU92846.1"/>
    </source>
</evidence>
<dbReference type="EC" id="3.1.4.3" evidence="2"/>
<dbReference type="EMBL" id="CSAD01000055">
    <property type="protein sequence ID" value="COU92846.1"/>
    <property type="molecule type" value="Genomic_DNA"/>
</dbReference>
<gene>
    <name evidence="2" type="primary">plcA_2</name>
    <name evidence="3" type="ORF">ERS007679_00655</name>
    <name evidence="1" type="ORF">ERS007681_01381</name>
    <name evidence="2" type="ORF">ERS027646_04447</name>
</gene>
<proteinExistence type="predicted"/>
<dbReference type="GO" id="GO:0034480">
    <property type="term" value="F:phosphatidylcholine phospholipase C activity"/>
    <property type="evidence" value="ECO:0007669"/>
    <property type="project" value="UniProtKB-EC"/>
</dbReference>
<reference evidence="4 5" key="1">
    <citation type="submission" date="2015-03" db="EMBL/GenBank/DDBJ databases">
        <authorList>
            <consortium name="Pathogen Informatics"/>
        </authorList>
    </citation>
    <scope>NUCLEOTIDE SEQUENCE [LARGE SCALE GENOMIC DNA]</scope>
    <source>
        <strain evidence="2 6">Bir 172</strain>
        <strain evidence="3 4">G09801536</strain>
        <strain evidence="1 5">G09901357</strain>
    </source>
</reference>
<dbReference type="Gene3D" id="3.40.720.10">
    <property type="entry name" value="Alkaline Phosphatase, subunit A"/>
    <property type="match status" value="1"/>
</dbReference>
<sequence length="111" mass="11915">MVSDTFDHTSQLKLIRARFGVPVPNMTAWRDGVVGDMTSAFNFATPPNSTRPNLSHPLLGALPKLPQCIPNVVLGTTDGALPSIPYRVPYPQVMPTQETTPVRGTPSGLCS</sequence>
<dbReference type="Proteomes" id="UP000048948">
    <property type="component" value="Unassembled WGS sequence"/>
</dbReference>
<accession>A0A0T9BR54</accession>
<evidence type="ECO:0000313" key="1">
    <source>
        <dbReference type="EMBL" id="CFE39010.1"/>
    </source>
</evidence>
<dbReference type="EMBL" id="CFOE01000137">
    <property type="protein sequence ID" value="CFE39010.1"/>
    <property type="molecule type" value="Genomic_DNA"/>
</dbReference>
<dbReference type="Proteomes" id="UP000048289">
    <property type="component" value="Unassembled WGS sequence"/>
</dbReference>
<evidence type="ECO:0000313" key="5">
    <source>
        <dbReference type="Proteomes" id="UP000048289"/>
    </source>
</evidence>
<dbReference type="EMBL" id="CNGE01001371">
    <property type="protein sequence ID" value="CKU06977.1"/>
    <property type="molecule type" value="Genomic_DNA"/>
</dbReference>
<dbReference type="AlphaFoldDB" id="A0A0T9BR54"/>
<dbReference type="Proteomes" id="UP000045842">
    <property type="component" value="Unassembled WGS sequence"/>
</dbReference>
<evidence type="ECO:0000313" key="6">
    <source>
        <dbReference type="Proteomes" id="UP000048948"/>
    </source>
</evidence>
<keyword evidence="2" id="KW-0378">Hydrolase</keyword>
<evidence type="ECO:0000313" key="4">
    <source>
        <dbReference type="Proteomes" id="UP000045842"/>
    </source>
</evidence>